<feature type="region of interest" description="Disordered" evidence="2">
    <location>
        <begin position="148"/>
        <end position="169"/>
    </location>
</feature>
<proteinExistence type="predicted"/>
<organism evidence="3 4">
    <name type="scientific">Prototheca wickerhamii</name>
    <dbReference type="NCBI Taxonomy" id="3111"/>
    <lineage>
        <taxon>Eukaryota</taxon>
        <taxon>Viridiplantae</taxon>
        <taxon>Chlorophyta</taxon>
        <taxon>core chlorophytes</taxon>
        <taxon>Trebouxiophyceae</taxon>
        <taxon>Chlorellales</taxon>
        <taxon>Chlorellaceae</taxon>
        <taxon>Prototheca</taxon>
    </lineage>
</organism>
<evidence type="ECO:0000256" key="1">
    <source>
        <dbReference type="SAM" id="Coils"/>
    </source>
</evidence>
<feature type="coiled-coil region" evidence="1">
    <location>
        <begin position="24"/>
        <end position="61"/>
    </location>
</feature>
<evidence type="ECO:0000256" key="2">
    <source>
        <dbReference type="SAM" id="MobiDB-lite"/>
    </source>
</evidence>
<name>A0AAD9MIH7_PROWI</name>
<evidence type="ECO:0000313" key="4">
    <source>
        <dbReference type="Proteomes" id="UP001255856"/>
    </source>
</evidence>
<protein>
    <submittedName>
        <fullName evidence="3">Uncharacterized protein</fullName>
    </submittedName>
</protein>
<comment type="caution">
    <text evidence="3">The sequence shown here is derived from an EMBL/GenBank/DDBJ whole genome shotgun (WGS) entry which is preliminary data.</text>
</comment>
<keyword evidence="1" id="KW-0175">Coiled coil</keyword>
<accession>A0AAD9MIH7</accession>
<feature type="compositionally biased region" description="Low complexity" evidence="2">
    <location>
        <begin position="105"/>
        <end position="116"/>
    </location>
</feature>
<dbReference type="AlphaFoldDB" id="A0AAD9MIH7"/>
<sequence>MAIEERMYMLLSFENGSSNPLFSVVQEELVLQELKRQLEARREQLEALKRMREEMQAHERAQFEMVMTRLLDQQPEQSASSSGRIEREAEDLDPSFLVGGEADASRQARGSAASARPPNAIEQEMDAMMQILGSRSFTVLGEDEEGVLDQAARRRSQSADAVPKVPPPR</sequence>
<evidence type="ECO:0000313" key="3">
    <source>
        <dbReference type="EMBL" id="KAK2078437.1"/>
    </source>
</evidence>
<feature type="compositionally biased region" description="Polar residues" evidence="2">
    <location>
        <begin position="74"/>
        <end position="83"/>
    </location>
</feature>
<keyword evidence="4" id="KW-1185">Reference proteome</keyword>
<reference evidence="3" key="1">
    <citation type="submission" date="2021-01" db="EMBL/GenBank/DDBJ databases">
        <authorList>
            <person name="Eckstrom K.M.E."/>
        </authorList>
    </citation>
    <scope>NUCLEOTIDE SEQUENCE</scope>
    <source>
        <strain evidence="3">UVCC 0001</strain>
    </source>
</reference>
<feature type="region of interest" description="Disordered" evidence="2">
    <location>
        <begin position="72"/>
        <end position="126"/>
    </location>
</feature>
<dbReference type="EMBL" id="JASFZW010000004">
    <property type="protein sequence ID" value="KAK2078437.1"/>
    <property type="molecule type" value="Genomic_DNA"/>
</dbReference>
<gene>
    <name evidence="3" type="ORF">QBZ16_003277</name>
</gene>
<dbReference type="Proteomes" id="UP001255856">
    <property type="component" value="Unassembled WGS sequence"/>
</dbReference>